<name>A0A7Y9ETB3_9MICO</name>
<dbReference type="InterPro" id="IPR009061">
    <property type="entry name" value="DNA-bd_dom_put_sf"/>
</dbReference>
<dbReference type="EMBL" id="JACCBH010000001">
    <property type="protein sequence ID" value="NYD53582.1"/>
    <property type="molecule type" value="Genomic_DNA"/>
</dbReference>
<keyword evidence="2" id="KW-0238">DNA-binding</keyword>
<sequence>MPAEIEERSGYRFYAPDQQQRAIWIRRLRDAGLGLSRINAILDADFDDAQLLLESWLADVEERYSAAAELVTDLKLSLRGRVEANPVQRTVARFDGAVLATAIEQVTAASGDDEFHGVLLDAGLDDVAVVATDRYRLLARVAVSTNIEGPPARVTLAPNPVTTWLRSRPQVELIVEAPIGRDGYSTVRAWFRDRADDVFEIECLPDRLPSVRDLVRAGSGAMTRAAFRRQEVLHLARSSTETVSFLACEDEAHLSSGTISIDGSADGRAARFELSATTLRRITEAAVGPTISCDVREPGHAVIWRAASQPDFVALTMPRFA</sequence>
<dbReference type="Gene3D" id="1.10.1660.10">
    <property type="match status" value="1"/>
</dbReference>
<evidence type="ECO:0000313" key="3">
    <source>
        <dbReference type="Proteomes" id="UP000552045"/>
    </source>
</evidence>
<evidence type="ECO:0000313" key="2">
    <source>
        <dbReference type="EMBL" id="NYD53582.1"/>
    </source>
</evidence>
<organism evidence="2 3">
    <name type="scientific">Microbacterium pseudoresistens</name>
    <dbReference type="NCBI Taxonomy" id="640634"/>
    <lineage>
        <taxon>Bacteria</taxon>
        <taxon>Bacillati</taxon>
        <taxon>Actinomycetota</taxon>
        <taxon>Actinomycetes</taxon>
        <taxon>Micrococcales</taxon>
        <taxon>Microbacteriaceae</taxon>
        <taxon>Microbacterium</taxon>
    </lineage>
</organism>
<reference evidence="2 3" key="1">
    <citation type="submission" date="2020-07" db="EMBL/GenBank/DDBJ databases">
        <title>Sequencing the genomes of 1000 actinobacteria strains.</title>
        <authorList>
            <person name="Klenk H.-P."/>
        </authorList>
    </citation>
    <scope>NUCLEOTIDE SEQUENCE [LARGE SCALE GENOMIC DNA]</scope>
    <source>
        <strain evidence="2 3">DSM 22185</strain>
    </source>
</reference>
<proteinExistence type="predicted"/>
<dbReference type="GO" id="GO:0006355">
    <property type="term" value="P:regulation of DNA-templated transcription"/>
    <property type="evidence" value="ECO:0007669"/>
    <property type="project" value="InterPro"/>
</dbReference>
<comment type="caution">
    <text evidence="2">The sequence shown here is derived from an EMBL/GenBank/DDBJ whole genome shotgun (WGS) entry which is preliminary data.</text>
</comment>
<dbReference type="SUPFAM" id="SSF55979">
    <property type="entry name" value="DNA clamp"/>
    <property type="match status" value="1"/>
</dbReference>
<dbReference type="AlphaFoldDB" id="A0A7Y9ETB3"/>
<protein>
    <submittedName>
        <fullName evidence="2">DNA-binding transcriptional MerR regulator</fullName>
    </submittedName>
</protein>
<dbReference type="PROSITE" id="PS50937">
    <property type="entry name" value="HTH_MERR_2"/>
    <property type="match status" value="1"/>
</dbReference>
<keyword evidence="3" id="KW-1185">Reference proteome</keyword>
<dbReference type="InterPro" id="IPR046938">
    <property type="entry name" value="DNA_clamp_sf"/>
</dbReference>
<accession>A0A7Y9ETB3</accession>
<dbReference type="GO" id="GO:0003677">
    <property type="term" value="F:DNA binding"/>
    <property type="evidence" value="ECO:0007669"/>
    <property type="project" value="UniProtKB-KW"/>
</dbReference>
<gene>
    <name evidence="2" type="ORF">BKA02_000637</name>
</gene>
<dbReference type="SUPFAM" id="SSF46955">
    <property type="entry name" value="Putative DNA-binding domain"/>
    <property type="match status" value="1"/>
</dbReference>
<evidence type="ECO:0000259" key="1">
    <source>
        <dbReference type="PROSITE" id="PS50937"/>
    </source>
</evidence>
<dbReference type="InterPro" id="IPR000551">
    <property type="entry name" value="MerR-type_HTH_dom"/>
</dbReference>
<feature type="domain" description="HTH merR-type" evidence="1">
    <location>
        <begin position="1"/>
        <end position="44"/>
    </location>
</feature>
<dbReference type="Proteomes" id="UP000552045">
    <property type="component" value="Unassembled WGS sequence"/>
</dbReference>